<keyword evidence="2" id="KW-1185">Reference proteome</keyword>
<proteinExistence type="predicted"/>
<dbReference type="AlphaFoldDB" id="A0A3M7S266"/>
<protein>
    <submittedName>
        <fullName evidence="1">Uncharacterized protein</fullName>
    </submittedName>
</protein>
<dbReference type="EMBL" id="REGN01002174">
    <property type="protein sequence ID" value="RNA29720.1"/>
    <property type="molecule type" value="Genomic_DNA"/>
</dbReference>
<sequence length="89" mass="10422">MKLELYIRLHNNDYTRSILAELEIYEIRGISQMNYGTSTFDACKIAIDRLNEQKKLDMICDELSAQVTHAFFIKDKQKMSNTVAELLKF</sequence>
<comment type="caution">
    <text evidence="1">The sequence shown here is derived from an EMBL/GenBank/DDBJ whole genome shotgun (WGS) entry which is preliminary data.</text>
</comment>
<organism evidence="1 2">
    <name type="scientific">Brachionus plicatilis</name>
    <name type="common">Marine rotifer</name>
    <name type="synonym">Brachionus muelleri</name>
    <dbReference type="NCBI Taxonomy" id="10195"/>
    <lineage>
        <taxon>Eukaryota</taxon>
        <taxon>Metazoa</taxon>
        <taxon>Spiralia</taxon>
        <taxon>Gnathifera</taxon>
        <taxon>Rotifera</taxon>
        <taxon>Eurotatoria</taxon>
        <taxon>Monogononta</taxon>
        <taxon>Pseudotrocha</taxon>
        <taxon>Ploima</taxon>
        <taxon>Brachionidae</taxon>
        <taxon>Brachionus</taxon>
    </lineage>
</organism>
<evidence type="ECO:0000313" key="2">
    <source>
        <dbReference type="Proteomes" id="UP000276133"/>
    </source>
</evidence>
<reference evidence="1 2" key="1">
    <citation type="journal article" date="2018" name="Sci. Rep.">
        <title>Genomic signatures of local adaptation to the degree of environmental predictability in rotifers.</title>
        <authorList>
            <person name="Franch-Gras L."/>
            <person name="Hahn C."/>
            <person name="Garcia-Roger E.M."/>
            <person name="Carmona M.J."/>
            <person name="Serra M."/>
            <person name="Gomez A."/>
        </authorList>
    </citation>
    <scope>NUCLEOTIDE SEQUENCE [LARGE SCALE GENOMIC DNA]</scope>
    <source>
        <strain evidence="1">HYR1</strain>
    </source>
</reference>
<name>A0A3M7S266_BRAPC</name>
<dbReference type="Proteomes" id="UP000276133">
    <property type="component" value="Unassembled WGS sequence"/>
</dbReference>
<evidence type="ECO:0000313" key="1">
    <source>
        <dbReference type="EMBL" id="RNA29720.1"/>
    </source>
</evidence>
<accession>A0A3M7S266</accession>
<gene>
    <name evidence="1" type="ORF">BpHYR1_005745</name>
</gene>